<proteinExistence type="predicted"/>
<dbReference type="Proteomes" id="UP000823775">
    <property type="component" value="Unassembled WGS sequence"/>
</dbReference>
<evidence type="ECO:0000313" key="2">
    <source>
        <dbReference type="Proteomes" id="UP000823775"/>
    </source>
</evidence>
<evidence type="ECO:0000313" key="1">
    <source>
        <dbReference type="EMBL" id="MCD7467158.1"/>
    </source>
</evidence>
<dbReference type="EMBL" id="JACEIK010001205">
    <property type="protein sequence ID" value="MCD7467158.1"/>
    <property type="molecule type" value="Genomic_DNA"/>
</dbReference>
<organism evidence="1 2">
    <name type="scientific">Datura stramonium</name>
    <name type="common">Jimsonweed</name>
    <name type="synonym">Common thornapple</name>
    <dbReference type="NCBI Taxonomy" id="4076"/>
    <lineage>
        <taxon>Eukaryota</taxon>
        <taxon>Viridiplantae</taxon>
        <taxon>Streptophyta</taxon>
        <taxon>Embryophyta</taxon>
        <taxon>Tracheophyta</taxon>
        <taxon>Spermatophyta</taxon>
        <taxon>Magnoliopsida</taxon>
        <taxon>eudicotyledons</taxon>
        <taxon>Gunneridae</taxon>
        <taxon>Pentapetalae</taxon>
        <taxon>asterids</taxon>
        <taxon>lamiids</taxon>
        <taxon>Solanales</taxon>
        <taxon>Solanaceae</taxon>
        <taxon>Solanoideae</taxon>
        <taxon>Datureae</taxon>
        <taxon>Datura</taxon>
    </lineage>
</organism>
<name>A0ABS8T7N5_DATST</name>
<dbReference type="PANTHER" id="PTHR34282:SF2">
    <property type="entry name" value="DUF3741 DOMAIN-CONTAINING PROTEIN"/>
    <property type="match status" value="1"/>
</dbReference>
<reference evidence="1 2" key="1">
    <citation type="journal article" date="2021" name="BMC Genomics">
        <title>Datura genome reveals duplications of psychoactive alkaloid biosynthetic genes and high mutation rate following tissue culture.</title>
        <authorList>
            <person name="Rajewski A."/>
            <person name="Carter-House D."/>
            <person name="Stajich J."/>
            <person name="Litt A."/>
        </authorList>
    </citation>
    <scope>NUCLEOTIDE SEQUENCE [LARGE SCALE GENOMIC DNA]</scope>
    <source>
        <strain evidence="1">AR-01</strain>
    </source>
</reference>
<keyword evidence="2" id="KW-1185">Reference proteome</keyword>
<sequence length="168" mass="18992">MIAIADNLKNGECSAAESTVPLIQCDHDIPLIEHTSYQNHLDSTEKENLKSRATIRHILLSNESFLSRAEELFDTDAWEPTVWKTIDALTLSKSSINMSRVSISFDELLKETCDAIEVLKSYTKVDGNSLSVDYSSPCMKEIYGAMEWLVQHGILVGEMHLLWMKLNK</sequence>
<accession>A0ABS8T7N5</accession>
<gene>
    <name evidence="1" type="ORF">HAX54_004433</name>
</gene>
<comment type="caution">
    <text evidence="1">The sequence shown here is derived from an EMBL/GenBank/DDBJ whole genome shotgun (WGS) entry which is preliminary data.</text>
</comment>
<dbReference type="PANTHER" id="PTHR34282">
    <property type="entry name" value="OS01G0228800 PROTEIN-RELATED"/>
    <property type="match status" value="1"/>
</dbReference>
<protein>
    <submittedName>
        <fullName evidence="1">Uncharacterized protein</fullName>
    </submittedName>
</protein>